<evidence type="ECO:0000256" key="1">
    <source>
        <dbReference type="ARBA" id="ARBA00006611"/>
    </source>
</evidence>
<gene>
    <name evidence="3" type="ORF">D7024_03975</name>
</gene>
<dbReference type="InterPro" id="IPR050921">
    <property type="entry name" value="T4SS_GSP_E_ATPase"/>
</dbReference>
<dbReference type="InterPro" id="IPR027417">
    <property type="entry name" value="P-loop_NTPase"/>
</dbReference>
<dbReference type="OrthoDB" id="9810761at2"/>
<comment type="caution">
    <text evidence="3">The sequence shown here is derived from an EMBL/GenBank/DDBJ whole genome shotgun (WGS) entry which is preliminary data.</text>
</comment>
<reference evidence="3 4" key="1">
    <citation type="submission" date="2018-10" db="EMBL/GenBank/DDBJ databases">
        <authorList>
            <person name="Grouzdev D.S."/>
            <person name="Krutkina M.S."/>
            <person name="Tourova T.P."/>
            <person name="Nazina T.N."/>
        </authorList>
    </citation>
    <scope>NUCLEOTIDE SEQUENCE [LARGE SCALE GENOMIC DNA]</scope>
    <source>
        <strain evidence="3 4">435</strain>
    </source>
</reference>
<dbReference type="Proteomes" id="UP000271256">
    <property type="component" value="Unassembled WGS sequence"/>
</dbReference>
<proteinExistence type="inferred from homology"/>
<protein>
    <submittedName>
        <fullName evidence="3">CpaF family protein</fullName>
    </submittedName>
</protein>
<dbReference type="Pfam" id="PF00437">
    <property type="entry name" value="T2SSE"/>
    <property type="match status" value="1"/>
</dbReference>
<dbReference type="Gene3D" id="3.30.450.380">
    <property type="match status" value="1"/>
</dbReference>
<keyword evidence="4" id="KW-1185">Reference proteome</keyword>
<evidence type="ECO:0000259" key="2">
    <source>
        <dbReference type="Pfam" id="PF00437"/>
    </source>
</evidence>
<name>A0A494X034_9FIRM</name>
<accession>A0A494X034</accession>
<dbReference type="PANTHER" id="PTHR30486:SF15">
    <property type="entry name" value="TYPE II_IV SECRETION SYSTEM ATPASE"/>
    <property type="match status" value="1"/>
</dbReference>
<evidence type="ECO:0000313" key="4">
    <source>
        <dbReference type="Proteomes" id="UP000271256"/>
    </source>
</evidence>
<dbReference type="GO" id="GO:0016887">
    <property type="term" value="F:ATP hydrolysis activity"/>
    <property type="evidence" value="ECO:0007669"/>
    <property type="project" value="InterPro"/>
</dbReference>
<dbReference type="InterPro" id="IPR001482">
    <property type="entry name" value="T2SS/T4SS_dom"/>
</dbReference>
<comment type="similarity">
    <text evidence="1">Belongs to the GSP E family.</text>
</comment>
<dbReference type="AlphaFoldDB" id="A0A494X034"/>
<dbReference type="SUPFAM" id="SSF52540">
    <property type="entry name" value="P-loop containing nucleoside triphosphate hydrolases"/>
    <property type="match status" value="1"/>
</dbReference>
<dbReference type="PANTHER" id="PTHR30486">
    <property type="entry name" value="TWITCHING MOTILITY PROTEIN PILT"/>
    <property type="match status" value="1"/>
</dbReference>
<sequence length="459" mass="51093">MSLFARFEQKNRRIFEPGGAIQVNKSMQPARQASSVSPKDPFQDLKVDLHKKVIAELADLPQEKRDRRESVAERIGDLVGRLIDESGQHVSRSDRQRIINEIIDEAIGFGPITSLLKDPEVTEIMVNGPRQVYVERGGRLELTPITFRDDQHVMHVIEKIVAPLGRRIDESSPMVDARLPDGSRVNAIIPPLALNGPTITIRKFFQDPLTVENLLSLGTLTEEMALFLEACVRARLNMIVSGGTGSGKTSMLNILSSFIPADERIITIEDAAELQLRQEHVVTLESRPANMEGRGEVTIRDLVRNALRMRPDRIIVGEVRSGEALDMLQAMNTGHDGSLTTGHANSPRDILSRLETMVLMAGVDLPVRAIREQISSALDVIVHMARLKDGSRKVTHITEVQGMEGDVIVLQDLFLFEQTGVDGNGKILGRFRATGIRPKFIDRLEVCGIELPPNIFWLR</sequence>
<dbReference type="FunFam" id="3.40.50.300:FF:000521">
    <property type="entry name" value="Type II secretion system protein E"/>
    <property type="match status" value="1"/>
</dbReference>
<organism evidence="3 4">
    <name type="scientific">Desulfofundulus salinus</name>
    <dbReference type="NCBI Taxonomy" id="2419843"/>
    <lineage>
        <taxon>Bacteria</taxon>
        <taxon>Bacillati</taxon>
        <taxon>Bacillota</taxon>
        <taxon>Clostridia</taxon>
        <taxon>Eubacteriales</taxon>
        <taxon>Peptococcaceae</taxon>
        <taxon>Desulfofundulus</taxon>
    </lineage>
</organism>
<dbReference type="CDD" id="cd01130">
    <property type="entry name" value="VirB11-like_ATPase"/>
    <property type="match status" value="1"/>
</dbReference>
<feature type="domain" description="Bacterial type II secretion system protein E" evidence="2">
    <location>
        <begin position="108"/>
        <end position="392"/>
    </location>
</feature>
<evidence type="ECO:0000313" key="3">
    <source>
        <dbReference type="EMBL" id="RKO66184.1"/>
    </source>
</evidence>
<dbReference type="Gene3D" id="3.40.50.300">
    <property type="entry name" value="P-loop containing nucleotide triphosphate hydrolases"/>
    <property type="match status" value="1"/>
</dbReference>
<dbReference type="EMBL" id="RBWE01000001">
    <property type="protein sequence ID" value="RKO66184.1"/>
    <property type="molecule type" value="Genomic_DNA"/>
</dbReference>